<dbReference type="RefSeq" id="WP_071312710.1">
    <property type="nucleotide sequence ID" value="NZ_MLQQ01000010.1"/>
</dbReference>
<evidence type="ECO:0000259" key="2">
    <source>
        <dbReference type="Pfam" id="PF01370"/>
    </source>
</evidence>
<accession>A0A1S2LNT8</accession>
<dbReference type="Proteomes" id="UP000180098">
    <property type="component" value="Unassembled WGS sequence"/>
</dbReference>
<dbReference type="InterPro" id="IPR013549">
    <property type="entry name" value="DUF1731"/>
</dbReference>
<dbReference type="Pfam" id="PF01370">
    <property type="entry name" value="Epimerase"/>
    <property type="match status" value="1"/>
</dbReference>
<proteinExistence type="inferred from homology"/>
<comment type="similarity">
    <text evidence="1">Belongs to the NAD(P)-dependent epimerase/dehydratase family. SDR39U1 subfamily.</text>
</comment>
<dbReference type="NCBIfam" id="TIGR01777">
    <property type="entry name" value="yfcH"/>
    <property type="match status" value="1"/>
</dbReference>
<keyword evidence="5" id="KW-1185">Reference proteome</keyword>
<evidence type="ECO:0000313" key="5">
    <source>
        <dbReference type="Proteomes" id="UP000180098"/>
    </source>
</evidence>
<protein>
    <submittedName>
        <fullName evidence="4">TIGR01777 family protein</fullName>
    </submittedName>
</protein>
<dbReference type="InterPro" id="IPR010099">
    <property type="entry name" value="SDR39U1"/>
</dbReference>
<organism evidence="4 5">
    <name type="scientific">Anaerobacillus arseniciselenatis</name>
    <dbReference type="NCBI Taxonomy" id="85682"/>
    <lineage>
        <taxon>Bacteria</taxon>
        <taxon>Bacillati</taxon>
        <taxon>Bacillota</taxon>
        <taxon>Bacilli</taxon>
        <taxon>Bacillales</taxon>
        <taxon>Bacillaceae</taxon>
        <taxon>Anaerobacillus</taxon>
    </lineage>
</organism>
<dbReference type="CDD" id="cd05242">
    <property type="entry name" value="SDR_a8"/>
    <property type="match status" value="1"/>
</dbReference>
<dbReference type="EMBL" id="MLQQ01000010">
    <property type="protein sequence ID" value="OIJ14016.1"/>
    <property type="molecule type" value="Genomic_DNA"/>
</dbReference>
<dbReference type="Gene3D" id="3.40.50.720">
    <property type="entry name" value="NAD(P)-binding Rossmann-like Domain"/>
    <property type="match status" value="1"/>
</dbReference>
<name>A0A1S2LNT8_9BACI</name>
<comment type="caution">
    <text evidence="4">The sequence shown here is derived from an EMBL/GenBank/DDBJ whole genome shotgun (WGS) entry which is preliminary data.</text>
</comment>
<dbReference type="PANTHER" id="PTHR11092">
    <property type="entry name" value="SUGAR NUCLEOTIDE EPIMERASE RELATED"/>
    <property type="match status" value="1"/>
</dbReference>
<dbReference type="InterPro" id="IPR036291">
    <property type="entry name" value="NAD(P)-bd_dom_sf"/>
</dbReference>
<dbReference type="Pfam" id="PF08338">
    <property type="entry name" value="DUF1731"/>
    <property type="match status" value="1"/>
</dbReference>
<dbReference type="PANTHER" id="PTHR11092:SF0">
    <property type="entry name" value="EPIMERASE FAMILY PROTEIN SDR39U1"/>
    <property type="match status" value="1"/>
</dbReference>
<dbReference type="OrthoDB" id="9801773at2"/>
<evidence type="ECO:0000259" key="3">
    <source>
        <dbReference type="Pfam" id="PF08338"/>
    </source>
</evidence>
<sequence length="300" mass="33093">MNIVIAGGTGLIGSKIVEYFSNDKHHIYILTRKSENKRNSEQITYVNWLNEGDEPEKKLENIDVVINLAGESINSRWTSEQKERILTSRLDATKNCLTLMEKLTQKPKVYLNASAVGFYGTSLSDTFTEDDHDAGADFLATVVESWEQEAIKAEALGIRTVLLRFGVVLASDGGALSKMIMPYKLFAGGKVGSGKQWLSWVHIDDVVSMVEFAVNNEKISGALNVTAPNPQQMKEFGAVLGNVLGRPHWLPAPSFALKILLGEMSLLVLEGQKVLPIKAIDHGFQFTYPELKAALKSLKL</sequence>
<feature type="domain" description="DUF1731" evidence="3">
    <location>
        <begin position="252"/>
        <end position="298"/>
    </location>
</feature>
<dbReference type="InterPro" id="IPR001509">
    <property type="entry name" value="Epimerase_deHydtase"/>
</dbReference>
<evidence type="ECO:0000313" key="4">
    <source>
        <dbReference type="EMBL" id="OIJ14016.1"/>
    </source>
</evidence>
<dbReference type="SUPFAM" id="SSF51735">
    <property type="entry name" value="NAD(P)-binding Rossmann-fold domains"/>
    <property type="match status" value="1"/>
</dbReference>
<feature type="domain" description="NAD-dependent epimerase/dehydratase" evidence="2">
    <location>
        <begin position="3"/>
        <end position="224"/>
    </location>
</feature>
<reference evidence="4 5" key="1">
    <citation type="submission" date="2016-10" db="EMBL/GenBank/DDBJ databases">
        <title>Draft genome sequences of four alkaliphilic bacteria belonging to the Anaerobacillus genus.</title>
        <authorList>
            <person name="Bassil N.M."/>
            <person name="Lloyd J.R."/>
        </authorList>
    </citation>
    <scope>NUCLEOTIDE SEQUENCE [LARGE SCALE GENOMIC DNA]</scope>
    <source>
        <strain evidence="4 5">DSM 15340</strain>
    </source>
</reference>
<evidence type="ECO:0000256" key="1">
    <source>
        <dbReference type="ARBA" id="ARBA00009353"/>
    </source>
</evidence>
<gene>
    <name evidence="4" type="ORF">BKP35_07360</name>
</gene>
<dbReference type="AlphaFoldDB" id="A0A1S2LNT8"/>